<dbReference type="PROSITE" id="PS50940">
    <property type="entry name" value="CHIT_BIND_II"/>
    <property type="match status" value="2"/>
</dbReference>
<comment type="caution">
    <text evidence="8">The sequence shown here is derived from an EMBL/GenBank/DDBJ whole genome shotgun (WGS) entry which is preliminary data.</text>
</comment>
<keyword evidence="2 6" id="KW-0732">Signal</keyword>
<dbReference type="Proteomes" id="UP001186944">
    <property type="component" value="Unassembled WGS sequence"/>
</dbReference>
<dbReference type="GO" id="GO:0008061">
    <property type="term" value="F:chitin binding"/>
    <property type="evidence" value="ECO:0007669"/>
    <property type="project" value="UniProtKB-KW"/>
</dbReference>
<evidence type="ECO:0000256" key="2">
    <source>
        <dbReference type="ARBA" id="ARBA00022729"/>
    </source>
</evidence>
<organism evidence="8 9">
    <name type="scientific">Pinctada imbricata</name>
    <name type="common">Atlantic pearl-oyster</name>
    <name type="synonym">Pinctada martensii</name>
    <dbReference type="NCBI Taxonomy" id="66713"/>
    <lineage>
        <taxon>Eukaryota</taxon>
        <taxon>Metazoa</taxon>
        <taxon>Spiralia</taxon>
        <taxon>Lophotrochozoa</taxon>
        <taxon>Mollusca</taxon>
        <taxon>Bivalvia</taxon>
        <taxon>Autobranchia</taxon>
        <taxon>Pteriomorphia</taxon>
        <taxon>Pterioida</taxon>
        <taxon>Pterioidea</taxon>
        <taxon>Pteriidae</taxon>
        <taxon>Pinctada</taxon>
    </lineage>
</organism>
<keyword evidence="4" id="KW-1015">Disulfide bond</keyword>
<dbReference type="SMART" id="SM00494">
    <property type="entry name" value="ChtBD2"/>
    <property type="match status" value="2"/>
</dbReference>
<evidence type="ECO:0000256" key="6">
    <source>
        <dbReference type="SAM" id="SignalP"/>
    </source>
</evidence>
<evidence type="ECO:0000313" key="9">
    <source>
        <dbReference type="Proteomes" id="UP001186944"/>
    </source>
</evidence>
<keyword evidence="1" id="KW-0147">Chitin-binding</keyword>
<dbReference type="InterPro" id="IPR051940">
    <property type="entry name" value="Chitin_bind-dev_reg"/>
</dbReference>
<dbReference type="PANTHER" id="PTHR23301:SF0">
    <property type="entry name" value="CHITIN-BINDING TYPE-2 DOMAIN-CONTAINING PROTEIN-RELATED"/>
    <property type="match status" value="1"/>
</dbReference>
<sequence length="140" mass="14876">MYRMICLVLVILPIAGAIDCKGMQDGTYEVGCKSYATCSGGVSTIHDCPVGQVYDNSTKKCANTSLVTGICSHYEDCTGKADQKYADAGCKTFYTCTKGTFLGHNNCDSVLVFDEVKQTCNWPSEVAPPCGTKGQAGSGR</sequence>
<gene>
    <name evidence="8" type="ORF">FSP39_011437</name>
</gene>
<feature type="domain" description="Chitin-binding type-2" evidence="7">
    <location>
        <begin position="17"/>
        <end position="73"/>
    </location>
</feature>
<evidence type="ECO:0000256" key="4">
    <source>
        <dbReference type="ARBA" id="ARBA00023157"/>
    </source>
</evidence>
<feature type="domain" description="Chitin-binding type-2" evidence="7">
    <location>
        <begin position="74"/>
        <end position="132"/>
    </location>
</feature>
<dbReference type="InterPro" id="IPR002557">
    <property type="entry name" value="Chitin-bd_dom"/>
</dbReference>
<keyword evidence="3" id="KW-0677">Repeat</keyword>
<keyword evidence="9" id="KW-1185">Reference proteome</keyword>
<proteinExistence type="predicted"/>
<dbReference type="AlphaFoldDB" id="A0AA88XDM6"/>
<accession>A0AA88XDM6</accession>
<evidence type="ECO:0000313" key="8">
    <source>
        <dbReference type="EMBL" id="KAK3083006.1"/>
    </source>
</evidence>
<dbReference type="Gene3D" id="2.170.140.10">
    <property type="entry name" value="Chitin binding domain"/>
    <property type="match status" value="2"/>
</dbReference>
<reference evidence="8" key="1">
    <citation type="submission" date="2019-08" db="EMBL/GenBank/DDBJ databases">
        <title>The improved chromosome-level genome for the pearl oyster Pinctada fucata martensii using PacBio sequencing and Hi-C.</title>
        <authorList>
            <person name="Zheng Z."/>
        </authorList>
    </citation>
    <scope>NUCLEOTIDE SEQUENCE</scope>
    <source>
        <strain evidence="8">ZZ-2019</strain>
        <tissue evidence="8">Adductor muscle</tissue>
    </source>
</reference>
<evidence type="ECO:0000256" key="5">
    <source>
        <dbReference type="ARBA" id="ARBA00023180"/>
    </source>
</evidence>
<dbReference type="EMBL" id="VSWD01000014">
    <property type="protein sequence ID" value="KAK3083006.1"/>
    <property type="molecule type" value="Genomic_DNA"/>
</dbReference>
<evidence type="ECO:0000256" key="3">
    <source>
        <dbReference type="ARBA" id="ARBA00022737"/>
    </source>
</evidence>
<dbReference type="Pfam" id="PF01607">
    <property type="entry name" value="CBM_14"/>
    <property type="match status" value="2"/>
</dbReference>
<name>A0AA88XDM6_PINIB</name>
<dbReference type="GO" id="GO:0005576">
    <property type="term" value="C:extracellular region"/>
    <property type="evidence" value="ECO:0007669"/>
    <property type="project" value="InterPro"/>
</dbReference>
<feature type="chain" id="PRO_5041712805" description="Chitin-binding type-2 domain-containing protein" evidence="6">
    <location>
        <begin position="18"/>
        <end position="140"/>
    </location>
</feature>
<dbReference type="PANTHER" id="PTHR23301">
    <property type="entry name" value="CHITIN BINDING PERITROPHIN-A"/>
    <property type="match status" value="1"/>
</dbReference>
<dbReference type="InterPro" id="IPR036508">
    <property type="entry name" value="Chitin-bd_dom_sf"/>
</dbReference>
<evidence type="ECO:0000256" key="1">
    <source>
        <dbReference type="ARBA" id="ARBA00022669"/>
    </source>
</evidence>
<protein>
    <recommendedName>
        <fullName evidence="7">Chitin-binding type-2 domain-containing protein</fullName>
    </recommendedName>
</protein>
<feature type="signal peptide" evidence="6">
    <location>
        <begin position="1"/>
        <end position="17"/>
    </location>
</feature>
<evidence type="ECO:0000259" key="7">
    <source>
        <dbReference type="PROSITE" id="PS50940"/>
    </source>
</evidence>
<dbReference type="SUPFAM" id="SSF57625">
    <property type="entry name" value="Invertebrate chitin-binding proteins"/>
    <property type="match status" value="2"/>
</dbReference>
<keyword evidence="5" id="KW-0325">Glycoprotein</keyword>